<protein>
    <submittedName>
        <fullName evidence="4">Terminase-like protein</fullName>
    </submittedName>
</protein>
<evidence type="ECO:0000313" key="5">
    <source>
        <dbReference type="Proteomes" id="UP000032749"/>
    </source>
</evidence>
<dbReference type="HOGENOM" id="CLU_020362_2_1_6"/>
<dbReference type="PATRIC" id="fig|698738.3.peg.904"/>
<sequence length="597" mass="68093">MKYSDETKELCKRLFLKRARVPDIERETKVPRRTLYYWIKSLNWDDLIQVDEVMDAFNRRLVTLINKDDLNDKDLNAIDRLMVARQKEIKLRSAGSEGIIMAGADHVQRTAPLKEENIAEGKRRARSGSRGKNDFRDIDPDDVEKKFYKGLFQYQKDLWTARKKRVRNILKSRQIGLTYYFAREAFADAIMTGKNQAFLSASKAQAQLFKSYITSFALEWYDVELKGGDKITIRTDHGDATLFFLSTNSSTAQGPTGNVYIDECFWVRNFKKLKDLAGAIASHKHWRKTYFSTPSTKSHEAYALWAGEEYKKIQKHRPELPAYKEPTRKQLRLGVDCVDGTYRKIITIHDALAGGCGLFDVKQLQLENDPETFAQLYECKFIDDTNSAFSLEQLLNCAKSDVRWSDFKPNQLRPFGDGLVWIGYDPARHRDSAEVVVLAVPKNAKGKFRVLEKITMQNQNWTHQAEVIRGLTEKYNVDHIGIDATGPGSGVAERVSEFFPTAMIINYTQEVKTRLVLKAQEIINDGRIEWSEEHVDIPQAFLAIRRASTGTGITYVAARDNNIGHADAAWALMHALIKEGLQSTGAKKSSYVMEMAA</sequence>
<dbReference type="Gene3D" id="3.30.420.240">
    <property type="match status" value="1"/>
</dbReference>
<dbReference type="InterPro" id="IPR035421">
    <property type="entry name" value="Terminase_6C"/>
</dbReference>
<gene>
    <name evidence="4" type="ORF">OLEAN_C08660</name>
</gene>
<dbReference type="AlphaFoldDB" id="R4YKQ3"/>
<dbReference type="STRING" id="698738.OLEAN_C08660"/>
<keyword evidence="5" id="KW-1185">Reference proteome</keyword>
<feature type="region of interest" description="Disordered" evidence="2">
    <location>
        <begin position="116"/>
        <end position="137"/>
    </location>
</feature>
<dbReference type="Proteomes" id="UP000032749">
    <property type="component" value="Chromosome"/>
</dbReference>
<dbReference type="Pfam" id="PF03237">
    <property type="entry name" value="Terminase_6N"/>
    <property type="match status" value="1"/>
</dbReference>
<dbReference type="Gene3D" id="3.40.50.300">
    <property type="entry name" value="P-loop containing nucleotide triphosphate hydrolases"/>
    <property type="match status" value="1"/>
</dbReference>
<accession>R4YKQ3</accession>
<feature type="domain" description="Terminase large subunit gp17-like C-terminal" evidence="3">
    <location>
        <begin position="422"/>
        <end position="578"/>
    </location>
</feature>
<dbReference type="KEGG" id="oai:OLEAN_C08660"/>
<dbReference type="Pfam" id="PF17289">
    <property type="entry name" value="Terminase_6C"/>
    <property type="match status" value="1"/>
</dbReference>
<dbReference type="OrthoDB" id="8553810at2"/>
<evidence type="ECO:0000256" key="1">
    <source>
        <dbReference type="ARBA" id="ARBA00022612"/>
    </source>
</evidence>
<dbReference type="InterPro" id="IPR027417">
    <property type="entry name" value="P-loop_NTPase"/>
</dbReference>
<dbReference type="EMBL" id="FO203512">
    <property type="protein sequence ID" value="CCK75042.1"/>
    <property type="molecule type" value="Genomic_DNA"/>
</dbReference>
<evidence type="ECO:0000259" key="3">
    <source>
        <dbReference type="Pfam" id="PF17289"/>
    </source>
</evidence>
<reference evidence="4 5" key="1">
    <citation type="journal article" date="2013" name="Nat. Commun.">
        <title>Genome sequence and functional genomic analysis of the oil-degrading bacterium Oleispira antarctica.</title>
        <authorList>
            <person name="Kube M."/>
            <person name="Chernikova T.N."/>
            <person name="Al-Ramahi Y."/>
            <person name="Beloqui A."/>
            <person name="Lopez-Cortez N."/>
            <person name="Guazzaroni M.E."/>
            <person name="Heipieper H.J."/>
            <person name="Klages S."/>
            <person name="Kotsyurbenko O.R."/>
            <person name="Langer I."/>
            <person name="Nechitaylo T.Y."/>
            <person name="Lunsdorf H."/>
            <person name="Fernandez M."/>
            <person name="Juarez S."/>
            <person name="Ciordia S."/>
            <person name="Singer A."/>
            <person name="Kagan O."/>
            <person name="Egorova O."/>
            <person name="Petit P.A."/>
            <person name="Stogios P."/>
            <person name="Kim Y."/>
            <person name="Tchigvintsev A."/>
            <person name="Flick R."/>
            <person name="Denaro R."/>
            <person name="Genovese M."/>
            <person name="Albar J.P."/>
            <person name="Reva O.N."/>
            <person name="Martinez-Gomariz M."/>
            <person name="Tran H."/>
            <person name="Ferrer M."/>
            <person name="Savchenko A."/>
            <person name="Yakunin A.F."/>
            <person name="Yakimov M.M."/>
            <person name="Golyshina O.V."/>
            <person name="Reinhardt R."/>
            <person name="Golyshin P.N."/>
        </authorList>
    </citation>
    <scope>NUCLEOTIDE SEQUENCE [LARGE SCALE GENOMIC DNA]</scope>
</reference>
<proteinExistence type="predicted"/>
<name>R4YKQ3_OLEAN</name>
<organism evidence="4 5">
    <name type="scientific">Oleispira antarctica RB-8</name>
    <dbReference type="NCBI Taxonomy" id="698738"/>
    <lineage>
        <taxon>Bacteria</taxon>
        <taxon>Pseudomonadati</taxon>
        <taxon>Pseudomonadota</taxon>
        <taxon>Gammaproteobacteria</taxon>
        <taxon>Oceanospirillales</taxon>
        <taxon>Oceanospirillaceae</taxon>
        <taxon>Oleispira</taxon>
    </lineage>
</organism>
<evidence type="ECO:0000256" key="2">
    <source>
        <dbReference type="SAM" id="MobiDB-lite"/>
    </source>
</evidence>
<keyword evidence="1" id="KW-1188">Viral release from host cell</keyword>
<evidence type="ECO:0000313" key="4">
    <source>
        <dbReference type="EMBL" id="CCK75042.1"/>
    </source>
</evidence>